<feature type="compositionally biased region" description="Low complexity" evidence="1">
    <location>
        <begin position="60"/>
        <end position="73"/>
    </location>
</feature>
<dbReference type="Proteomes" id="UP000799777">
    <property type="component" value="Unassembled WGS sequence"/>
</dbReference>
<protein>
    <submittedName>
        <fullName evidence="2">Uncharacterized protein</fullName>
    </submittedName>
</protein>
<feature type="region of interest" description="Disordered" evidence="1">
    <location>
        <begin position="1"/>
        <end position="92"/>
    </location>
</feature>
<dbReference type="OrthoDB" id="3941134at2759"/>
<evidence type="ECO:0000313" key="2">
    <source>
        <dbReference type="EMBL" id="KAF2023009.1"/>
    </source>
</evidence>
<name>A0A9P4LGA3_9PLEO</name>
<evidence type="ECO:0000256" key="1">
    <source>
        <dbReference type="SAM" id="MobiDB-lite"/>
    </source>
</evidence>
<proteinExistence type="predicted"/>
<evidence type="ECO:0000313" key="3">
    <source>
        <dbReference type="Proteomes" id="UP000799777"/>
    </source>
</evidence>
<reference evidence="2" key="1">
    <citation type="journal article" date="2020" name="Stud. Mycol.">
        <title>101 Dothideomycetes genomes: a test case for predicting lifestyles and emergence of pathogens.</title>
        <authorList>
            <person name="Haridas S."/>
            <person name="Albert R."/>
            <person name="Binder M."/>
            <person name="Bloem J."/>
            <person name="Labutti K."/>
            <person name="Salamov A."/>
            <person name="Andreopoulos B."/>
            <person name="Baker S."/>
            <person name="Barry K."/>
            <person name="Bills G."/>
            <person name="Bluhm B."/>
            <person name="Cannon C."/>
            <person name="Castanera R."/>
            <person name="Culley D."/>
            <person name="Daum C."/>
            <person name="Ezra D."/>
            <person name="Gonzalez J."/>
            <person name="Henrissat B."/>
            <person name="Kuo A."/>
            <person name="Liang C."/>
            <person name="Lipzen A."/>
            <person name="Lutzoni F."/>
            <person name="Magnuson J."/>
            <person name="Mondo S."/>
            <person name="Nolan M."/>
            <person name="Ohm R."/>
            <person name="Pangilinan J."/>
            <person name="Park H.-J."/>
            <person name="Ramirez L."/>
            <person name="Alfaro M."/>
            <person name="Sun H."/>
            <person name="Tritt A."/>
            <person name="Yoshinaga Y."/>
            <person name="Zwiers L.-H."/>
            <person name="Turgeon B."/>
            <person name="Goodwin S."/>
            <person name="Spatafora J."/>
            <person name="Crous P."/>
            <person name="Grigoriev I."/>
        </authorList>
    </citation>
    <scope>NUCLEOTIDE SEQUENCE</scope>
    <source>
        <strain evidence="2">CBS 110217</strain>
    </source>
</reference>
<feature type="region of interest" description="Disordered" evidence="1">
    <location>
        <begin position="117"/>
        <end position="182"/>
    </location>
</feature>
<comment type="caution">
    <text evidence="2">The sequence shown here is derived from an EMBL/GenBank/DDBJ whole genome shotgun (WGS) entry which is preliminary data.</text>
</comment>
<organism evidence="2 3">
    <name type="scientific">Setomelanomma holmii</name>
    <dbReference type="NCBI Taxonomy" id="210430"/>
    <lineage>
        <taxon>Eukaryota</taxon>
        <taxon>Fungi</taxon>
        <taxon>Dikarya</taxon>
        <taxon>Ascomycota</taxon>
        <taxon>Pezizomycotina</taxon>
        <taxon>Dothideomycetes</taxon>
        <taxon>Pleosporomycetidae</taxon>
        <taxon>Pleosporales</taxon>
        <taxon>Pleosporineae</taxon>
        <taxon>Phaeosphaeriaceae</taxon>
        <taxon>Setomelanomma</taxon>
    </lineage>
</organism>
<dbReference type="EMBL" id="ML978392">
    <property type="protein sequence ID" value="KAF2023009.1"/>
    <property type="molecule type" value="Genomic_DNA"/>
</dbReference>
<feature type="non-terminal residue" evidence="2">
    <location>
        <position position="182"/>
    </location>
</feature>
<dbReference type="AlphaFoldDB" id="A0A9P4LGA3"/>
<sequence length="182" mass="19346">MDNWGDPWADNADKTKFPTKSEVTSPLPPTFAPAPALLNGILDDAGWGNDDDDFGDWSSAPAKEGADAAPAQPIITEPHAVHDPLQPTEDAQWDLGAGLDNHVAHDDGGWAEVNMEASKEHEQVVSETSDSSTTIQTNEPTEASSTAVHIRLQPEDDSSARASTSPSETSHNDVPVESPRTS</sequence>
<feature type="compositionally biased region" description="Low complexity" evidence="1">
    <location>
        <begin position="33"/>
        <end position="48"/>
    </location>
</feature>
<feature type="compositionally biased region" description="Polar residues" evidence="1">
    <location>
        <begin position="160"/>
        <end position="169"/>
    </location>
</feature>
<accession>A0A9P4LGA3</accession>
<feature type="compositionally biased region" description="Polar residues" evidence="1">
    <location>
        <begin position="125"/>
        <end position="147"/>
    </location>
</feature>
<gene>
    <name evidence="2" type="ORF">EK21DRAFT_21097</name>
</gene>
<keyword evidence="3" id="KW-1185">Reference proteome</keyword>